<dbReference type="RefSeq" id="WP_123879340.1">
    <property type="nucleotide sequence ID" value="NZ_RPFZ01000001.1"/>
</dbReference>
<dbReference type="AlphaFoldDB" id="A0A3N5DPU8"/>
<protein>
    <submittedName>
        <fullName evidence="2">ROK family protein</fullName>
    </submittedName>
</protein>
<organism evidence="2 3">
    <name type="scientific">Aurantiacibacter spongiae</name>
    <dbReference type="NCBI Taxonomy" id="2488860"/>
    <lineage>
        <taxon>Bacteria</taxon>
        <taxon>Pseudomonadati</taxon>
        <taxon>Pseudomonadota</taxon>
        <taxon>Alphaproteobacteria</taxon>
        <taxon>Sphingomonadales</taxon>
        <taxon>Erythrobacteraceae</taxon>
        <taxon>Aurantiacibacter</taxon>
    </lineage>
</organism>
<dbReference type="SUPFAM" id="SSF53067">
    <property type="entry name" value="Actin-like ATPase domain"/>
    <property type="match status" value="1"/>
</dbReference>
<reference evidence="2 3" key="1">
    <citation type="submission" date="2018-11" db="EMBL/GenBank/DDBJ databases">
        <title>Erythrobacter spongiae sp. nov., isolated from a marine sponge.</title>
        <authorList>
            <person name="Zhuang L."/>
            <person name="Luo L."/>
        </authorList>
    </citation>
    <scope>NUCLEOTIDE SEQUENCE [LARGE SCALE GENOMIC DNA]</scope>
    <source>
        <strain evidence="2 3">HN-E23</strain>
    </source>
</reference>
<dbReference type="InterPro" id="IPR043129">
    <property type="entry name" value="ATPase_NBD"/>
</dbReference>
<name>A0A3N5DPU8_9SPHN</name>
<dbReference type="Gene3D" id="3.30.420.40">
    <property type="match status" value="2"/>
</dbReference>
<evidence type="ECO:0000256" key="1">
    <source>
        <dbReference type="ARBA" id="ARBA00006479"/>
    </source>
</evidence>
<proteinExistence type="inferred from homology"/>
<dbReference type="InterPro" id="IPR000600">
    <property type="entry name" value="ROK"/>
</dbReference>
<accession>A0A3N5DPU8</accession>
<dbReference type="PANTHER" id="PTHR18964:SF149">
    <property type="entry name" value="BIFUNCTIONAL UDP-N-ACETYLGLUCOSAMINE 2-EPIMERASE_N-ACETYLMANNOSAMINE KINASE"/>
    <property type="match status" value="1"/>
</dbReference>
<dbReference type="OrthoDB" id="9783435at2"/>
<comment type="similarity">
    <text evidence="1">Belongs to the ROK (NagC/XylR) family.</text>
</comment>
<gene>
    <name evidence="2" type="ORF">EG799_05690</name>
</gene>
<dbReference type="Proteomes" id="UP000275232">
    <property type="component" value="Unassembled WGS sequence"/>
</dbReference>
<dbReference type="PANTHER" id="PTHR18964">
    <property type="entry name" value="ROK (REPRESSOR, ORF, KINASE) FAMILY"/>
    <property type="match status" value="1"/>
</dbReference>
<evidence type="ECO:0000313" key="3">
    <source>
        <dbReference type="Proteomes" id="UP000275232"/>
    </source>
</evidence>
<comment type="caution">
    <text evidence="2">The sequence shown here is derived from an EMBL/GenBank/DDBJ whole genome shotgun (WGS) entry which is preliminary data.</text>
</comment>
<sequence length="299" mass="30367">MSDEDGLIGAIEAGGTKFVLGLARADGELIDTHRLPTTTPDETFAAMTSWLRAAADRHGRIAALGVASFGPLRTDRSASDWGTITTTPKPHWSGASFARALGPFGVPLAIDTDVTGAALGEWLGGAGAGRGTVVYTTVGTGIGTGVISGGRPLAGSGHYEAGHIRPARGAGDDWPGICPYHGDCLEGLASGPAIMARWEHDLSAGSAQEIGLIADYLAEMHAALVLLHMPDIAILGGGVAKAPGLIEAVRAKTRAKLAGYVESWDTDLGAHIVPPALGDLAGLAGAVELGRQALCESAA</sequence>
<keyword evidence="3" id="KW-1185">Reference proteome</keyword>
<dbReference type="EMBL" id="RPFZ01000001">
    <property type="protein sequence ID" value="RPF71161.1"/>
    <property type="molecule type" value="Genomic_DNA"/>
</dbReference>
<dbReference type="Pfam" id="PF00480">
    <property type="entry name" value="ROK"/>
    <property type="match status" value="1"/>
</dbReference>
<dbReference type="CDD" id="cd24067">
    <property type="entry name" value="ASKHA_NBD_ROK_BsFRK-like"/>
    <property type="match status" value="1"/>
</dbReference>
<evidence type="ECO:0000313" key="2">
    <source>
        <dbReference type="EMBL" id="RPF71161.1"/>
    </source>
</evidence>